<dbReference type="AlphaFoldDB" id="C1MNZ6"/>
<dbReference type="PANTHER" id="PTHR32083">
    <property type="entry name" value="CILIA AND FLAGELLA-ASSOCIATED PROTEIN 58-RELATED"/>
    <property type="match status" value="1"/>
</dbReference>
<name>C1MNZ6_MICPC</name>
<evidence type="ECO:0000313" key="6">
    <source>
        <dbReference type="Proteomes" id="UP000001876"/>
    </source>
</evidence>
<feature type="coiled-coil region" evidence="2">
    <location>
        <begin position="331"/>
        <end position="435"/>
    </location>
</feature>
<accession>C1MNZ6</accession>
<reference evidence="5 6" key="1">
    <citation type="journal article" date="2009" name="Science">
        <title>Green evolution and dynamic adaptations revealed by genomes of the marine picoeukaryotes Micromonas.</title>
        <authorList>
            <person name="Worden A.Z."/>
            <person name="Lee J.H."/>
            <person name="Mock T."/>
            <person name="Rouze P."/>
            <person name="Simmons M.P."/>
            <person name="Aerts A.L."/>
            <person name="Allen A.E."/>
            <person name="Cuvelier M.L."/>
            <person name="Derelle E."/>
            <person name="Everett M.V."/>
            <person name="Foulon E."/>
            <person name="Grimwood J."/>
            <person name="Gundlach H."/>
            <person name="Henrissat B."/>
            <person name="Napoli C."/>
            <person name="McDonald S.M."/>
            <person name="Parker M.S."/>
            <person name="Rombauts S."/>
            <person name="Salamov A."/>
            <person name="Von Dassow P."/>
            <person name="Badger J.H."/>
            <person name="Coutinho P.M."/>
            <person name="Demir E."/>
            <person name="Dubchak I."/>
            <person name="Gentemann C."/>
            <person name="Eikrem W."/>
            <person name="Gready J.E."/>
            <person name="John U."/>
            <person name="Lanier W."/>
            <person name="Lindquist E.A."/>
            <person name="Lucas S."/>
            <person name="Mayer K.F."/>
            <person name="Moreau H."/>
            <person name="Not F."/>
            <person name="Otillar R."/>
            <person name="Panaud O."/>
            <person name="Pangilinan J."/>
            <person name="Paulsen I."/>
            <person name="Piegu B."/>
            <person name="Poliakov A."/>
            <person name="Robbens S."/>
            <person name="Schmutz J."/>
            <person name="Toulza E."/>
            <person name="Wyss T."/>
            <person name="Zelensky A."/>
            <person name="Zhou K."/>
            <person name="Armbrust E.V."/>
            <person name="Bhattacharya D."/>
            <person name="Goodenough U.W."/>
            <person name="Van de Peer Y."/>
            <person name="Grigoriev I.V."/>
        </authorList>
    </citation>
    <scope>NUCLEOTIDE SEQUENCE [LARGE SCALE GENOMIC DNA]</scope>
    <source>
        <strain evidence="5 6">CCMP1545</strain>
    </source>
</reference>
<keyword evidence="5" id="KW-0966">Cell projection</keyword>
<dbReference type="STRING" id="564608.C1MNZ6"/>
<feature type="coiled-coil region" evidence="2">
    <location>
        <begin position="156"/>
        <end position="302"/>
    </location>
</feature>
<protein>
    <submittedName>
        <fullName evidence="5">Flagellar associated protein</fullName>
    </submittedName>
</protein>
<dbReference type="OrthoDB" id="264785at2759"/>
<evidence type="ECO:0000256" key="2">
    <source>
        <dbReference type="SAM" id="Coils"/>
    </source>
</evidence>
<dbReference type="InterPro" id="IPR049270">
    <property type="entry name" value="CFAP58_CC"/>
</dbReference>
<dbReference type="PANTHER" id="PTHR32083:SF0">
    <property type="entry name" value="CILIA AND FLAGELLA-ASSOCIATED PROTEIN 58"/>
    <property type="match status" value="1"/>
</dbReference>
<dbReference type="GO" id="GO:0005856">
    <property type="term" value="C:cytoskeleton"/>
    <property type="evidence" value="ECO:0007669"/>
    <property type="project" value="TreeGrafter"/>
</dbReference>
<keyword evidence="1 2" id="KW-0175">Coiled coil</keyword>
<dbReference type="Pfam" id="PF21771">
    <property type="entry name" value="CFAP58_CC"/>
    <property type="match status" value="1"/>
</dbReference>
<dbReference type="EMBL" id="GG663737">
    <property type="protein sequence ID" value="EEH58843.1"/>
    <property type="molecule type" value="Genomic_DNA"/>
</dbReference>
<proteinExistence type="predicted"/>
<keyword evidence="5" id="KW-0969">Cilium</keyword>
<gene>
    <name evidence="5" type="primary">FAP189</name>
    <name evidence="5" type="ORF">MICPUCDRAFT_56088</name>
</gene>
<organism evidence="6">
    <name type="scientific">Micromonas pusilla (strain CCMP1545)</name>
    <name type="common">Picoplanktonic green alga</name>
    <dbReference type="NCBI Taxonomy" id="564608"/>
    <lineage>
        <taxon>Eukaryota</taxon>
        <taxon>Viridiplantae</taxon>
        <taxon>Chlorophyta</taxon>
        <taxon>Mamiellophyceae</taxon>
        <taxon>Mamiellales</taxon>
        <taxon>Mamiellaceae</taxon>
        <taxon>Micromonas</taxon>
    </lineage>
</organism>
<evidence type="ECO:0000259" key="4">
    <source>
        <dbReference type="Pfam" id="PF21771"/>
    </source>
</evidence>
<dbReference type="KEGG" id="mpp:MICPUCDRAFT_56088"/>
<dbReference type="OMA" id="CQDDMRL"/>
<dbReference type="RefSeq" id="XP_003057198.1">
    <property type="nucleotide sequence ID" value="XM_003057152.1"/>
</dbReference>
<feature type="region of interest" description="Disordered" evidence="3">
    <location>
        <begin position="849"/>
        <end position="871"/>
    </location>
</feature>
<keyword evidence="5" id="KW-0282">Flagellum</keyword>
<dbReference type="eggNOG" id="ENOG502QPV7">
    <property type="taxonomic scope" value="Eukaryota"/>
</dbReference>
<evidence type="ECO:0000256" key="1">
    <source>
        <dbReference type="ARBA" id="ARBA00023054"/>
    </source>
</evidence>
<sequence length="871" mass="100383">MGADESDDLAQSAAAFAALERDFNEFLKEVSGDKSLDRFRVEYEKIHKALKKSHESETRLLAKCTELNADIVNNAAKVSSALKLSEDDQNTIAGLKAEIEKAWKMVDASHEKEARAKDSIQGLKLEIANLGSVVERGPDAMTAGMDQTVEELIAAKEALAAERDAQVDQIVSLRNEVAEMSERLRTAESSKQGLEDELGKLRDQVESKKLEGEREARKKERLDKELAELKTKLENKQHDIKAKTHTIKEAEEAAAKLEGMLKEQRGATERAKKEYGALNEKLQKLTTELEEQMRSNAQLVTENGTKRAELEARETELSGIKQDALRAGKIRDATVAKLQGVEKEKRETERDRDDLKRTIAELERQIEAERKQAETEVKKQHELKRERDILTKLKSQAESATVEQRDLVKVNENTRKTLEQEIQGYKMEAQKQAKMIFKLEQEREKYGGEASDATARYLGALEEVKIREIAIIDLQKRISDGENRLKQQQNLYEATRTDRNTYSKNLLESQDEILEMKRKFKIMNHQIEQLKEEISAKDLAMVKEHFDYMKVEKEKETLRFELNKALQNIKEAESAISSQRAEMQKLNHVINEADQERARQKKEHDVVVNDRDVLGTQLIRRNDELALLYEKIKIQQSILNKGQIQYSERLNELRVLKIKLGDLKRELAVLRNSVGDVDVLKREVHHLGRELLSERTKVKALSEELENPLNVHRWRKLEGSDPATFEMIQKIQTLQRRLIAKTEEVVEKDLLIQEKEKLYVELKTVLARQPGPEVAEQLSVYQQNLREKTRQMKGMASELNMYVTQTSEYKYEIDRLTRDLGDLKKRYYETKRREALERERAFEPEMTKTMSSYNNNPNQARFTGGGFGLSS</sequence>
<evidence type="ECO:0000256" key="3">
    <source>
        <dbReference type="SAM" id="MobiDB-lite"/>
    </source>
</evidence>
<evidence type="ECO:0000313" key="5">
    <source>
        <dbReference type="EMBL" id="EEH58843.1"/>
    </source>
</evidence>
<feature type="compositionally biased region" description="Polar residues" evidence="3">
    <location>
        <begin position="849"/>
        <end position="861"/>
    </location>
</feature>
<feature type="coiled-coil region" evidence="2">
    <location>
        <begin position="471"/>
        <end position="603"/>
    </location>
</feature>
<dbReference type="Proteomes" id="UP000001876">
    <property type="component" value="Unassembled WGS sequence"/>
</dbReference>
<dbReference type="GeneID" id="9682080"/>
<keyword evidence="6" id="KW-1185">Reference proteome</keyword>
<feature type="domain" description="Cilia- and flagella-associated protein 58 central coiled coil" evidence="4">
    <location>
        <begin position="367"/>
        <end position="670"/>
    </location>
</feature>